<feature type="compositionally biased region" description="Low complexity" evidence="1">
    <location>
        <begin position="121"/>
        <end position="136"/>
    </location>
</feature>
<feature type="region of interest" description="Disordered" evidence="1">
    <location>
        <begin position="1"/>
        <end position="164"/>
    </location>
</feature>
<dbReference type="EMBL" id="BTFZ01000019">
    <property type="protein sequence ID" value="GMM38294.1"/>
    <property type="molecule type" value="Genomic_DNA"/>
</dbReference>
<comment type="caution">
    <text evidence="2">The sequence shown here is derived from an EMBL/GenBank/DDBJ whole genome shotgun (WGS) entry which is preliminary data.</text>
</comment>
<evidence type="ECO:0000256" key="1">
    <source>
        <dbReference type="SAM" id="MobiDB-lite"/>
    </source>
</evidence>
<name>A0AAV5QUV5_9ASCO</name>
<feature type="compositionally biased region" description="Basic and acidic residues" evidence="1">
    <location>
        <begin position="33"/>
        <end position="46"/>
    </location>
</feature>
<evidence type="ECO:0000313" key="2">
    <source>
        <dbReference type="EMBL" id="GMM38294.1"/>
    </source>
</evidence>
<feature type="compositionally biased region" description="Basic residues" evidence="1">
    <location>
        <begin position="1"/>
        <end position="11"/>
    </location>
</feature>
<reference evidence="2 3" key="1">
    <citation type="journal article" date="2023" name="Elife">
        <title>Identification of key yeast species and microbe-microbe interactions impacting larval growth of Drosophila in the wild.</title>
        <authorList>
            <person name="Mure A."/>
            <person name="Sugiura Y."/>
            <person name="Maeda R."/>
            <person name="Honda K."/>
            <person name="Sakurai N."/>
            <person name="Takahashi Y."/>
            <person name="Watada M."/>
            <person name="Katoh T."/>
            <person name="Gotoh A."/>
            <person name="Gotoh Y."/>
            <person name="Taniguchi I."/>
            <person name="Nakamura K."/>
            <person name="Hayashi T."/>
            <person name="Katayama T."/>
            <person name="Uemura T."/>
            <person name="Hattori Y."/>
        </authorList>
    </citation>
    <scope>NUCLEOTIDE SEQUENCE [LARGE SCALE GENOMIC DNA]</scope>
    <source>
        <strain evidence="2 3">SC-9</strain>
    </source>
</reference>
<feature type="compositionally biased region" description="Gly residues" evidence="1">
    <location>
        <begin position="137"/>
        <end position="146"/>
    </location>
</feature>
<accession>A0AAV5QUV5</accession>
<feature type="compositionally biased region" description="Basic and acidic residues" evidence="1">
    <location>
        <begin position="343"/>
        <end position="360"/>
    </location>
</feature>
<feature type="compositionally biased region" description="Gly residues" evidence="1">
    <location>
        <begin position="12"/>
        <end position="28"/>
    </location>
</feature>
<sequence length="1107" mass="125419">MDKNKSKRGGKNGRGGGTNNTRGGGRGSSDGRPAGDHSQRNGKYEDIYQPGKSRETAGMGRDFASRGRGNLSRGGRGGLPRGRGGSPRGRGGRGGSPRGGGTSMRSRSPPPGYSSQRNAFSSSKRGGSSPSGFPARGRGGIGGARGSSGQRPSEFGGGRQFSGPKSEKQVYHAFYEYLDLTQLRKVLTDYVSAVEEIFEKNQIRFNQSNVTENFQSYINQEVFTGGFPFEGFREILARFLYKSMSKSKKKKVFDHLEEPSVDIKKVNIVTPHGFELRNLIHRVSNIRPDLIRNYVAKSFIQKQKPGRVAMASRMSINKDVFSPSEFGGGKASNRKRSLASLDTGDHSPNREGDMFSDRYHMSNTPADQRRKSPRIVPDEIIHDPINIKPPKKVGYPVISFDDSFSFLVKEFDFKHAEDTKLEEFFIALRKRIEIIKSDTEKFRVNQDFQGAYFGNLEPDPDFSSHDFVKLDSTGSYRGFTETEREDLYAIPKTSRESINFDDDENAKKKVFEEYFKDGYLESQLQIGDKNLESIKKALCLGSSLYWTCKSLSLFNPNFCFSPIMGSLLKNSFRFTSSKNIVTFYSPVVNLVRSVLKNSNILRYLESKQYRKEFYFKSKIYQEAVSKEFEDTIYLYFNIYAKELKSGMPGAKNCCLLHSIINLPPEVRMSSKFKIVNCVTQKFREMLDFSLLEIAVFNDQMENNWLIDGQKIRLVPIISTSDQTTQDLMFSTTKKQCKICDSFIDGDISCTPYPSDEVQESSDFTPTTSKLKNHFTNKWQAITDPLVLKINQFNVLFNFLSSALDNEGKKLINDIAKSIVCPVEYLYPEDSTRPRKILGNILPPTNLKGQDYDLAIAILPIIVFELKDLVNDEIKAILLMFFEFQMILKKDRYRKSERLYVLNFPHMFFETLRKGLPANNPQNKGFYSTSFHTCYHIAELVQSIGPLAVYEDQGVYEEINFVHQLLISSRFLPQVYNYKLATYNNLKHHDIINWESPASSAKLSKSFFVTAGEHLLEIKNYETDGKLTGNIIDPSKYTLFSGCSSDEKTKQILYATIDSSQEYHLNQITISSAGVGSVFYSSDFIKKDAGKYGNYFSSTQKLMLIRCV</sequence>
<evidence type="ECO:0000313" key="3">
    <source>
        <dbReference type="Proteomes" id="UP001360560"/>
    </source>
</evidence>
<feature type="region of interest" description="Disordered" evidence="1">
    <location>
        <begin position="325"/>
        <end position="374"/>
    </location>
</feature>
<dbReference type="RefSeq" id="XP_064855290.1">
    <property type="nucleotide sequence ID" value="XM_064999218.1"/>
</dbReference>
<protein>
    <submittedName>
        <fullName evidence="2">Uncharacterized protein</fullName>
    </submittedName>
</protein>
<gene>
    <name evidence="2" type="ORF">DASC09_056330</name>
</gene>
<proteinExistence type="predicted"/>
<organism evidence="2 3">
    <name type="scientific">Saccharomycopsis crataegensis</name>
    <dbReference type="NCBI Taxonomy" id="43959"/>
    <lineage>
        <taxon>Eukaryota</taxon>
        <taxon>Fungi</taxon>
        <taxon>Dikarya</taxon>
        <taxon>Ascomycota</taxon>
        <taxon>Saccharomycotina</taxon>
        <taxon>Saccharomycetes</taxon>
        <taxon>Saccharomycopsidaceae</taxon>
        <taxon>Saccharomycopsis</taxon>
    </lineage>
</organism>
<dbReference type="Proteomes" id="UP001360560">
    <property type="component" value="Unassembled WGS sequence"/>
</dbReference>
<dbReference type="GeneID" id="90076283"/>
<keyword evidence="3" id="KW-1185">Reference proteome</keyword>
<dbReference type="AlphaFoldDB" id="A0AAV5QUV5"/>
<feature type="compositionally biased region" description="Gly residues" evidence="1">
    <location>
        <begin position="72"/>
        <end position="102"/>
    </location>
</feature>